<dbReference type="Gene3D" id="2.60.120.200">
    <property type="match status" value="1"/>
</dbReference>
<dbReference type="Pfam" id="PF13385">
    <property type="entry name" value="Laminin_G_3"/>
    <property type="match status" value="1"/>
</dbReference>
<proteinExistence type="predicted"/>
<protein>
    <submittedName>
        <fullName evidence="1">Uncharacterized protein</fullName>
    </submittedName>
</protein>
<gene>
    <name evidence="1" type="ORF">LCGC14_2981380</name>
</gene>
<dbReference type="EMBL" id="LAZR01060896">
    <property type="protein sequence ID" value="KKK64719.1"/>
    <property type="molecule type" value="Genomic_DNA"/>
</dbReference>
<organism evidence="1">
    <name type="scientific">marine sediment metagenome</name>
    <dbReference type="NCBI Taxonomy" id="412755"/>
    <lineage>
        <taxon>unclassified sequences</taxon>
        <taxon>metagenomes</taxon>
        <taxon>ecological metagenomes</taxon>
    </lineage>
</organism>
<comment type="caution">
    <text evidence="1">The sequence shown here is derived from an EMBL/GenBank/DDBJ whole genome shotgun (WGS) entry which is preliminary data.</text>
</comment>
<accession>A0A0F8ZE00</accession>
<dbReference type="AlphaFoldDB" id="A0A0F8ZE00"/>
<feature type="non-terminal residue" evidence="1">
    <location>
        <position position="210"/>
    </location>
</feature>
<dbReference type="InterPro" id="IPR013320">
    <property type="entry name" value="ConA-like_dom_sf"/>
</dbReference>
<dbReference type="SUPFAM" id="SSF49899">
    <property type="entry name" value="Concanavalin A-like lectins/glucanases"/>
    <property type="match status" value="1"/>
</dbReference>
<sequence length="210" mass="22560">MGLVMNSLLGSRHGGGDEFFGDVVLLLPMVGASATSLSDKSSRGHNTWTFNGTSKTVGAQFKFVTPSLSIEIASPRDVFAPDSGDWDIGDGDFTVEAHVRFRTLPVATDATILAQWAFPNFGWNCRLAAATMDMQWSTTGGNSRGSGTQVYVGGDNVIDTWFHFTWTRQGTTYRLFRDGVQAGADVVNVDIFFTSADVLHMGASDVGSSN</sequence>
<evidence type="ECO:0000313" key="1">
    <source>
        <dbReference type="EMBL" id="KKK64719.1"/>
    </source>
</evidence>
<name>A0A0F8ZE00_9ZZZZ</name>
<reference evidence="1" key="1">
    <citation type="journal article" date="2015" name="Nature">
        <title>Complex archaea that bridge the gap between prokaryotes and eukaryotes.</title>
        <authorList>
            <person name="Spang A."/>
            <person name="Saw J.H."/>
            <person name="Jorgensen S.L."/>
            <person name="Zaremba-Niedzwiedzka K."/>
            <person name="Martijn J."/>
            <person name="Lind A.E."/>
            <person name="van Eijk R."/>
            <person name="Schleper C."/>
            <person name="Guy L."/>
            <person name="Ettema T.J."/>
        </authorList>
    </citation>
    <scope>NUCLEOTIDE SEQUENCE</scope>
</reference>